<accession>A0AC34FV98</accession>
<proteinExistence type="predicted"/>
<organism evidence="1 2">
    <name type="scientific">Panagrolaimus sp. ES5</name>
    <dbReference type="NCBI Taxonomy" id="591445"/>
    <lineage>
        <taxon>Eukaryota</taxon>
        <taxon>Metazoa</taxon>
        <taxon>Ecdysozoa</taxon>
        <taxon>Nematoda</taxon>
        <taxon>Chromadorea</taxon>
        <taxon>Rhabditida</taxon>
        <taxon>Tylenchina</taxon>
        <taxon>Panagrolaimomorpha</taxon>
        <taxon>Panagrolaimoidea</taxon>
        <taxon>Panagrolaimidae</taxon>
        <taxon>Panagrolaimus</taxon>
    </lineage>
</organism>
<evidence type="ECO:0000313" key="1">
    <source>
        <dbReference type="Proteomes" id="UP000887579"/>
    </source>
</evidence>
<dbReference type="Proteomes" id="UP000887579">
    <property type="component" value="Unplaced"/>
</dbReference>
<dbReference type="WBParaSite" id="ES5_v2.g20910.t1">
    <property type="protein sequence ID" value="ES5_v2.g20910.t1"/>
    <property type="gene ID" value="ES5_v2.g20910"/>
</dbReference>
<reference evidence="2" key="1">
    <citation type="submission" date="2022-11" db="UniProtKB">
        <authorList>
            <consortium name="WormBaseParasite"/>
        </authorList>
    </citation>
    <scope>IDENTIFICATION</scope>
</reference>
<sequence>MGNMLTTTTSGIVGVGWDDLTNKITLPILATKYDLCKTTPDGHFLIPDNVLAIPVQEVIVDQSAKSYKSYKDVEKENIRANREEMGSFVGGGSFSKGNQETKKHFSNGNTMMMEAQIGYKAFIFIAEAKELDSTFQGKIDEIIESLNDGRQMLAQYQAECLIRDYGTHVVNKALTGATMKYKAFVNTEGLHAHDARISKMESEAAASFLFLAKGGTQSTSENQEQIKTGFEEHKQYSTIETKGGADVRNILNAKEQGGVLRMDNIVGLEHEGIPIYTIIHKNHFSADKNYNASVLLNVQNLLFEATIKYYSENTISGCTDPTAENFDYQANFDDNTCKTTKRELLFDGVFQRRNSTSSNCVDSYCDLLKNAFGSDVGYKVLCKYYTVDHPITREPACPEGYEEVLLKSFDLQSKSAQVDDSPETFKRIFGLIIDHTLKQHGSFHAQVEHSTYWCRRTNNAATAHGGALFGGFVNEKGENIITKALGCPKDYELNKLFGDFDICVSYDYNAGKQHSIPFGGFYSCISEVKECPPGFKADLLKIVDQCAVFYCVHPNAHNSVEAVLKRPPFTSYHEAAKNAENETPSK</sequence>
<name>A0AC34FV98_9BILA</name>
<protein>
    <submittedName>
        <fullName evidence="2">Macrophage-expressed gene 1 protein</fullName>
    </submittedName>
</protein>
<evidence type="ECO:0000313" key="2">
    <source>
        <dbReference type="WBParaSite" id="ES5_v2.g20910.t1"/>
    </source>
</evidence>